<dbReference type="InterPro" id="IPR050275">
    <property type="entry name" value="PGM_Phosphatase"/>
</dbReference>
<dbReference type="RefSeq" id="WP_311368382.1">
    <property type="nucleotide sequence ID" value="NZ_JAVRHX010000002.1"/>
</dbReference>
<dbReference type="InterPro" id="IPR029033">
    <property type="entry name" value="His_PPase_superfam"/>
</dbReference>
<dbReference type="SUPFAM" id="SSF53254">
    <property type="entry name" value="Phosphoglycerate mutase-like"/>
    <property type="match status" value="1"/>
</dbReference>
<sequence>MWIYLTRHAETHGNINRIVQTPDTPLTAHGIQQADALALAYSQLPIEQIVCSDYARTLSTATPLHKLTQCKLMLEPLLRERNFGDLRGQHYDQIKADFFAQDYHPPNGESYPQFVERVKLAWQTIIDLTDHTSNAEANSGIMVMTHGLVIRCILTEIIKISPDILLSTDIQNTSVCRINSQEYTDMPLLCDVSHLSAIQVQPFTKYAKPGAV</sequence>
<keyword evidence="2" id="KW-1185">Reference proteome</keyword>
<comment type="caution">
    <text evidence="1">The sequence shown here is derived from an EMBL/GenBank/DDBJ whole genome shotgun (WGS) entry which is preliminary data.</text>
</comment>
<protein>
    <submittedName>
        <fullName evidence="1">Histidine phosphatase family protein</fullName>
        <ecNumber evidence="1">3.1.3.-</ecNumber>
    </submittedName>
</protein>
<dbReference type="PANTHER" id="PTHR48100">
    <property type="entry name" value="BROAD-SPECIFICITY PHOSPHATASE YOR283W-RELATED"/>
    <property type="match status" value="1"/>
</dbReference>
<accession>A0ABU2ZTX7</accession>
<proteinExistence type="predicted"/>
<dbReference type="PIRSF" id="PIRSF000709">
    <property type="entry name" value="6PFK_2-Ptase"/>
    <property type="match status" value="1"/>
</dbReference>
<dbReference type="EMBL" id="JAVRHX010000002">
    <property type="protein sequence ID" value="MDT0594862.1"/>
    <property type="molecule type" value="Genomic_DNA"/>
</dbReference>
<dbReference type="Pfam" id="PF00300">
    <property type="entry name" value="His_Phos_1"/>
    <property type="match status" value="1"/>
</dbReference>
<dbReference type="SMART" id="SM00855">
    <property type="entry name" value="PGAM"/>
    <property type="match status" value="1"/>
</dbReference>
<dbReference type="EC" id="3.1.3.-" evidence="1"/>
<reference evidence="1 2" key="1">
    <citation type="submission" date="2023-09" db="EMBL/GenBank/DDBJ databases">
        <authorList>
            <person name="Rey-Velasco X."/>
        </authorList>
    </citation>
    <scope>NUCLEOTIDE SEQUENCE [LARGE SCALE GENOMIC DNA]</scope>
    <source>
        <strain evidence="1 2">P117</strain>
    </source>
</reference>
<dbReference type="CDD" id="cd07067">
    <property type="entry name" value="HP_PGM_like"/>
    <property type="match status" value="1"/>
</dbReference>
<dbReference type="Gene3D" id="3.40.50.1240">
    <property type="entry name" value="Phosphoglycerate mutase-like"/>
    <property type="match status" value="1"/>
</dbReference>
<organism evidence="1 2">
    <name type="scientific">Glaciecola petra</name>
    <dbReference type="NCBI Taxonomy" id="3075602"/>
    <lineage>
        <taxon>Bacteria</taxon>
        <taxon>Pseudomonadati</taxon>
        <taxon>Pseudomonadota</taxon>
        <taxon>Gammaproteobacteria</taxon>
        <taxon>Alteromonadales</taxon>
        <taxon>Alteromonadaceae</taxon>
        <taxon>Glaciecola</taxon>
    </lineage>
</organism>
<dbReference type="GO" id="GO:0016787">
    <property type="term" value="F:hydrolase activity"/>
    <property type="evidence" value="ECO:0007669"/>
    <property type="project" value="UniProtKB-KW"/>
</dbReference>
<evidence type="ECO:0000313" key="1">
    <source>
        <dbReference type="EMBL" id="MDT0594862.1"/>
    </source>
</evidence>
<keyword evidence="1" id="KW-0378">Hydrolase</keyword>
<dbReference type="InterPro" id="IPR013078">
    <property type="entry name" value="His_Pase_superF_clade-1"/>
</dbReference>
<gene>
    <name evidence="1" type="ORF">RM552_08430</name>
</gene>
<name>A0ABU2ZTX7_9ALTE</name>
<evidence type="ECO:0000313" key="2">
    <source>
        <dbReference type="Proteomes" id="UP001253545"/>
    </source>
</evidence>
<dbReference type="Proteomes" id="UP001253545">
    <property type="component" value="Unassembled WGS sequence"/>
</dbReference>
<dbReference type="PANTHER" id="PTHR48100:SF1">
    <property type="entry name" value="HISTIDINE PHOSPHATASE FAMILY PROTEIN-RELATED"/>
    <property type="match status" value="1"/>
</dbReference>